<gene>
    <name evidence="2" type="ORF">Tdes44962_MAKER00574</name>
</gene>
<feature type="compositionally biased region" description="Basic and acidic residues" evidence="1">
    <location>
        <begin position="56"/>
        <end position="80"/>
    </location>
</feature>
<evidence type="ECO:0000313" key="3">
    <source>
        <dbReference type="Proteomes" id="UP001138500"/>
    </source>
</evidence>
<feature type="region of interest" description="Disordered" evidence="1">
    <location>
        <begin position="1"/>
        <end position="80"/>
    </location>
</feature>
<keyword evidence="3" id="KW-1185">Reference proteome</keyword>
<accession>A0A9W7SQ07</accession>
<dbReference type="EMBL" id="RIBY02001978">
    <property type="protein sequence ID" value="KAH9826610.1"/>
    <property type="molecule type" value="Genomic_DNA"/>
</dbReference>
<reference evidence="2 3" key="2">
    <citation type="journal article" date="2021" name="Curr. Genet.">
        <title>Genetic response to nitrogen starvation in the aggressive Eucalyptus foliar pathogen Teratosphaeria destructans.</title>
        <authorList>
            <person name="Havenga M."/>
            <person name="Wingfield B.D."/>
            <person name="Wingfield M.J."/>
            <person name="Dreyer L.L."/>
            <person name="Roets F."/>
            <person name="Aylward J."/>
        </authorList>
    </citation>
    <scope>NUCLEOTIDE SEQUENCE [LARGE SCALE GENOMIC DNA]</scope>
    <source>
        <strain evidence="2">CMW44962</strain>
    </source>
</reference>
<feature type="region of interest" description="Disordered" evidence="1">
    <location>
        <begin position="238"/>
        <end position="269"/>
    </location>
</feature>
<proteinExistence type="predicted"/>
<protein>
    <submittedName>
        <fullName evidence="2">Uncharacterized protein</fullName>
    </submittedName>
</protein>
<name>A0A9W7SQ07_9PEZI</name>
<dbReference type="Proteomes" id="UP001138500">
    <property type="component" value="Unassembled WGS sequence"/>
</dbReference>
<organism evidence="2 3">
    <name type="scientific">Teratosphaeria destructans</name>
    <dbReference type="NCBI Taxonomy" id="418781"/>
    <lineage>
        <taxon>Eukaryota</taxon>
        <taxon>Fungi</taxon>
        <taxon>Dikarya</taxon>
        <taxon>Ascomycota</taxon>
        <taxon>Pezizomycotina</taxon>
        <taxon>Dothideomycetes</taxon>
        <taxon>Dothideomycetidae</taxon>
        <taxon>Mycosphaerellales</taxon>
        <taxon>Teratosphaeriaceae</taxon>
        <taxon>Teratosphaeria</taxon>
    </lineage>
</organism>
<evidence type="ECO:0000313" key="2">
    <source>
        <dbReference type="EMBL" id="KAH9826610.1"/>
    </source>
</evidence>
<comment type="caution">
    <text evidence="2">The sequence shown here is derived from an EMBL/GenBank/DDBJ whole genome shotgun (WGS) entry which is preliminary data.</text>
</comment>
<sequence length="269" mass="29401">MDSELEGDTIIVASSPSQRRDMTKTRLSPAITERDPTPFIKQEGTPVPAPAPPCKKAKDYRRISESGRHDHAREMDTDAKSVKSDLEGFGFGKKNVGDMIKRKDVSDIYVSGAKVARAGATAEGEEKKGRTAKGKAKSSGAPAYEPLCLAEGTNWVLFDPNRGYPSTVQDRHNDETAAHAPPAIFQRFETYRPGNARIVEFNTVSRAVRLRSTPAVLVAREVRYERFGPRVVDVVTGGRKGRQAGSSGLRRVVESSDGEEGSDVENREV</sequence>
<evidence type="ECO:0000256" key="1">
    <source>
        <dbReference type="SAM" id="MobiDB-lite"/>
    </source>
</evidence>
<reference evidence="2 3" key="1">
    <citation type="journal article" date="2018" name="IMA Fungus">
        <title>IMA Genome-F 10: Nine draft genome sequences of Claviceps purpurea s.lat., including C. arundinis, C. humidiphila, and C. cf. spartinae, pseudomolecules for the pitch canker pathogen Fusarium circinatum, draft genome of Davidsoniella eucalypti, Grosmannia galeiformis, Quambalaria eucalypti, and Teratosphaeria destructans.</title>
        <authorList>
            <person name="Wingfield B.D."/>
            <person name="Liu M."/>
            <person name="Nguyen H.D."/>
            <person name="Lane F.A."/>
            <person name="Morgan S.W."/>
            <person name="De Vos L."/>
            <person name="Wilken P.M."/>
            <person name="Duong T.A."/>
            <person name="Aylward J."/>
            <person name="Coetzee M.P."/>
            <person name="Dadej K."/>
            <person name="De Beer Z.W."/>
            <person name="Findlay W."/>
            <person name="Havenga M."/>
            <person name="Kolarik M."/>
            <person name="Menzies J.G."/>
            <person name="Naidoo K."/>
            <person name="Pochopski O."/>
            <person name="Shoukouhi P."/>
            <person name="Santana Q.C."/>
            <person name="Seifert K.A."/>
            <person name="Soal N."/>
            <person name="Steenkamp E.T."/>
            <person name="Tatham C.T."/>
            <person name="van der Nest M.A."/>
            <person name="Wingfield M.J."/>
        </authorList>
    </citation>
    <scope>NUCLEOTIDE SEQUENCE [LARGE SCALE GENOMIC DNA]</scope>
    <source>
        <strain evidence="2">CMW44962</strain>
    </source>
</reference>
<feature type="region of interest" description="Disordered" evidence="1">
    <location>
        <begin position="117"/>
        <end position="141"/>
    </location>
</feature>
<dbReference type="OrthoDB" id="3643508at2759"/>
<dbReference type="AlphaFoldDB" id="A0A9W7SQ07"/>